<dbReference type="Gene3D" id="3.30.429.10">
    <property type="entry name" value="Macrophage Migration Inhibitory Factor"/>
    <property type="match status" value="2"/>
</dbReference>
<organism evidence="1 2">
    <name type="scientific">Pseudoalteromonas luteoviolacea S4060-1</name>
    <dbReference type="NCBI Taxonomy" id="1365257"/>
    <lineage>
        <taxon>Bacteria</taxon>
        <taxon>Pseudomonadati</taxon>
        <taxon>Pseudomonadota</taxon>
        <taxon>Gammaproteobacteria</taxon>
        <taxon>Alteromonadales</taxon>
        <taxon>Pseudoalteromonadaceae</taxon>
        <taxon>Pseudoalteromonas</taxon>
    </lineage>
</organism>
<dbReference type="Proteomes" id="UP000076661">
    <property type="component" value="Unassembled WGS sequence"/>
</dbReference>
<name>A0A167N598_9GAMM</name>
<dbReference type="AlphaFoldDB" id="A0A167N598"/>
<accession>A0A167N598</accession>
<protein>
    <recommendedName>
        <fullName evidence="3">4-oxalocrotonate tautomerase domain-containing protein</fullName>
    </recommendedName>
</protein>
<sequence>MDLQASSSKQTSYKEIIEMPILTVTTNQTLLPAIKEKLAISLSALTQTYLEKRPELINVVIYENNGDWYSHGKPSEDFQFYLQIVITEGTNSESQKAAWLRHTWLLFEEIFINVNNLPNYISIEEQPAINWGYNGQSQASRLNKQGE</sequence>
<dbReference type="InterPro" id="IPR014347">
    <property type="entry name" value="Tautomerase/MIF_sf"/>
</dbReference>
<proteinExistence type="predicted"/>
<reference evidence="1 2" key="1">
    <citation type="submission" date="2013-07" db="EMBL/GenBank/DDBJ databases">
        <title>Comparative Genomic and Metabolomic Analysis of Twelve Strains of Pseudoalteromonas luteoviolacea.</title>
        <authorList>
            <person name="Vynne N.G."/>
            <person name="Mansson M."/>
            <person name="Gram L."/>
        </authorList>
    </citation>
    <scope>NUCLEOTIDE SEQUENCE [LARGE SCALE GENOMIC DNA]</scope>
    <source>
        <strain evidence="1 2">S4060-1</strain>
    </source>
</reference>
<gene>
    <name evidence="1" type="ORF">N478_01875</name>
</gene>
<comment type="caution">
    <text evidence="1">The sequence shown here is derived from an EMBL/GenBank/DDBJ whole genome shotgun (WGS) entry which is preliminary data.</text>
</comment>
<dbReference type="PATRIC" id="fig|1365257.3.peg.1961"/>
<evidence type="ECO:0000313" key="2">
    <source>
        <dbReference type="Proteomes" id="UP000076661"/>
    </source>
</evidence>
<evidence type="ECO:0008006" key="3">
    <source>
        <dbReference type="Google" id="ProtNLM"/>
    </source>
</evidence>
<dbReference type="SUPFAM" id="SSF55331">
    <property type="entry name" value="Tautomerase/MIF"/>
    <property type="match status" value="1"/>
</dbReference>
<evidence type="ECO:0000313" key="1">
    <source>
        <dbReference type="EMBL" id="KZN67524.1"/>
    </source>
</evidence>
<dbReference type="EMBL" id="AUXX01000012">
    <property type="protein sequence ID" value="KZN67524.1"/>
    <property type="molecule type" value="Genomic_DNA"/>
</dbReference>